<reference evidence="2 3" key="1">
    <citation type="submission" date="2018-05" db="EMBL/GenBank/DDBJ databases">
        <title>Novel Campyloabacter and Helicobacter Species and Strains.</title>
        <authorList>
            <person name="Mannion A.J."/>
            <person name="Shen Z."/>
            <person name="Fox J.G."/>
        </authorList>
    </citation>
    <scope>NUCLEOTIDE SEQUENCE [LARGE SCALE GENOMIC DNA]</scope>
    <source>
        <strain evidence="3">MIT17-670</strain>
    </source>
</reference>
<proteinExistence type="predicted"/>
<evidence type="ECO:0000313" key="3">
    <source>
        <dbReference type="Proteomes" id="UP000310353"/>
    </source>
</evidence>
<dbReference type="EMBL" id="NXMA01000014">
    <property type="protein sequence ID" value="TKX30764.1"/>
    <property type="molecule type" value="Genomic_DNA"/>
</dbReference>
<evidence type="ECO:0008006" key="4">
    <source>
        <dbReference type="Google" id="ProtNLM"/>
    </source>
</evidence>
<keyword evidence="1" id="KW-1133">Transmembrane helix</keyword>
<dbReference type="Proteomes" id="UP000310353">
    <property type="component" value="Unassembled WGS sequence"/>
</dbReference>
<dbReference type="AlphaFoldDB" id="A0A4U7BQ37"/>
<accession>A0A4U7BQ37</accession>
<protein>
    <recommendedName>
        <fullName evidence="4">DUF945 domain-containing protein</fullName>
    </recommendedName>
</protein>
<evidence type="ECO:0000313" key="2">
    <source>
        <dbReference type="EMBL" id="TKX30764.1"/>
    </source>
</evidence>
<keyword evidence="3" id="KW-1185">Reference proteome</keyword>
<keyword evidence="1" id="KW-0472">Membrane</keyword>
<organism evidence="2 3">
    <name type="scientific">Campylobacter aviculae</name>
    <dbReference type="NCBI Taxonomy" id="2510190"/>
    <lineage>
        <taxon>Bacteria</taxon>
        <taxon>Pseudomonadati</taxon>
        <taxon>Campylobacterota</taxon>
        <taxon>Epsilonproteobacteria</taxon>
        <taxon>Campylobacterales</taxon>
        <taxon>Campylobacteraceae</taxon>
        <taxon>Campylobacter</taxon>
    </lineage>
</organism>
<keyword evidence="1" id="KW-0812">Transmembrane</keyword>
<name>A0A4U7BQ37_9BACT</name>
<dbReference type="OrthoDB" id="5353351at2"/>
<dbReference type="RefSeq" id="WP_137622771.1">
    <property type="nucleotide sequence ID" value="NZ_NXMA01000014.1"/>
</dbReference>
<comment type="caution">
    <text evidence="2">The sequence shown here is derived from an EMBL/GenBank/DDBJ whole genome shotgun (WGS) entry which is preliminary data.</text>
</comment>
<sequence length="379" mass="44138">MKKLLIIPFIIAFCFITQIFYTGYVNERIFNQLIKNQNFDYKIEDFIFQKGFLYSKANFTIKDKRNLGFSSQVDLIFNNNYFANCIAQGTISNPFKFLAKGLKNQQLAQFTIKPDQNNFNLLIQFQDINLSDEGGDTLLKNASMQIAMDQDMKATNIHLSIGKVQFSQFYTKFSMQNFNYKQNFNHPIPLSNIMQIKESIEEISFNSFVLNNNKISSFYSKNILHFNDENNLRIHFRGKANNILIDASSKLYQNVDFDQIDFDIILDKIAKYSYNKFDFSALFKDGLNLQIIDLKITKDKQNIDIDGNTFISEKNNKASIQIFSTEEPDKIFSWGQFFGGLNQYFIKNDNGFMMNFSYDNNATPQLKINGNQLLRLDLN</sequence>
<gene>
    <name evidence="2" type="ORF">CQA76_07445</name>
</gene>
<evidence type="ECO:0000256" key="1">
    <source>
        <dbReference type="SAM" id="Phobius"/>
    </source>
</evidence>
<feature type="transmembrane region" description="Helical" evidence="1">
    <location>
        <begin position="6"/>
        <end position="25"/>
    </location>
</feature>